<dbReference type="PANTHER" id="PTHR48041:SF139">
    <property type="entry name" value="PROTEIN SCARLET"/>
    <property type="match status" value="1"/>
</dbReference>
<dbReference type="EMBL" id="KE346362">
    <property type="protein sequence ID" value="KJE91212.1"/>
    <property type="molecule type" value="Genomic_DNA"/>
</dbReference>
<keyword evidence="6 9" id="KW-1133">Transmembrane helix</keyword>
<evidence type="ECO:0000256" key="7">
    <source>
        <dbReference type="ARBA" id="ARBA00023136"/>
    </source>
</evidence>
<dbReference type="eggNOG" id="KOG0061">
    <property type="taxonomic scope" value="Eukaryota"/>
</dbReference>
<evidence type="ECO:0000313" key="11">
    <source>
        <dbReference type="EMBL" id="KJE91212.1"/>
    </source>
</evidence>
<dbReference type="OrthoDB" id="66620at2759"/>
<gene>
    <name evidence="11" type="ORF">CAOG_002377</name>
</gene>
<organism evidence="11 12">
    <name type="scientific">Capsaspora owczarzaki (strain ATCC 30864)</name>
    <dbReference type="NCBI Taxonomy" id="595528"/>
    <lineage>
        <taxon>Eukaryota</taxon>
        <taxon>Filasterea</taxon>
        <taxon>Capsaspora</taxon>
    </lineage>
</organism>
<sequence length="848" mass="92377">MAIEPNPTLPAAAQQAPVEQDARERLDNASVGSGSASRGGPDMSKGPIAVFNVPKEKQEQEHQRHDNEAAAGVATEIAPAMPYISSSPGPSSGEQSGAEVDAEQQATVGEFPGRRAGLSSTLPLAAGELPPPPTIAGIRLHEEPDATGKGVPSSAGVVAVGAGAGDGGGNEQGRESSDSENMNAKQSDAMRNVLNLPDLIITLQDVSYWIPTPRRSLKELMSRKKKPSSGQVVPERPKRIYLLNHITGTIRPKQMTMLMGKSGAGKSTLLDVIAGRKTFGTVEGTLLFNGQPRPHNFRRLCGYVEQTDTLMPTLTPREHFYYTARLRLPSSLEKDEIDDHVSSVVAKLGLQGCADTVVGGLRHRGISGGEAKRVNIGLELITSPTVLFLDEPSSGLDATTAFDIMRVVRKICDDGTGVLCTLHQPSREIWELFHNLVLLSTGGVAFFGPTNLAVPYFTRLGFECLPGKNPAEFVLDVLNSTTPTGYTSVRGPHVDDEFFLKQYTDSRMAEERNYSALATAEQAAAEAAALSEKDLNETFPLFQNSAQHNMKVLLQRSGVRLRRDSNFYVNRLIVPTIVALILLLLYLDSPYDMSGIRNRQSIIMLTVTFFLIGTNSLISLYIEDRIFFTRERNAAAYQVSSYYLATTLVELPIVTLKAFIWVTLVYWTVPFDETADKYFFFLAVGVVLADIGIAAAQFFGFFISTLESAVSGMIIFALTALTFSGFFIRFQDIPDGWIWAYYISPAHYAIAALVISQFDGTTAYSQTQTVCLTGETNLICPAPGNSSSPIPCTDLLLPLPSSVILTQLGAQSGFFGSIWPNFVALIIFWVIFRVASYCALRFRQHGRR</sequence>
<dbReference type="InterPro" id="IPR003439">
    <property type="entry name" value="ABC_transporter-like_ATP-bd"/>
</dbReference>
<dbReference type="SMART" id="SM00382">
    <property type="entry name" value="AAA"/>
    <property type="match status" value="1"/>
</dbReference>
<reference evidence="12" key="1">
    <citation type="submission" date="2011-02" db="EMBL/GenBank/DDBJ databases">
        <title>The Genome Sequence of Capsaspora owczarzaki ATCC 30864.</title>
        <authorList>
            <person name="Russ C."/>
            <person name="Cuomo C."/>
            <person name="Burger G."/>
            <person name="Gray M.W."/>
            <person name="Holland P.W.H."/>
            <person name="King N."/>
            <person name="Lang F.B.F."/>
            <person name="Roger A.J."/>
            <person name="Ruiz-Trillo I."/>
            <person name="Young S.K."/>
            <person name="Zeng Q."/>
            <person name="Gargeya S."/>
            <person name="Alvarado L."/>
            <person name="Berlin A."/>
            <person name="Chapman S.B."/>
            <person name="Chen Z."/>
            <person name="Freedman E."/>
            <person name="Gellesch M."/>
            <person name="Goldberg J."/>
            <person name="Griggs A."/>
            <person name="Gujja S."/>
            <person name="Heilman E."/>
            <person name="Heiman D."/>
            <person name="Howarth C."/>
            <person name="Mehta T."/>
            <person name="Neiman D."/>
            <person name="Pearson M."/>
            <person name="Roberts A."/>
            <person name="Saif S."/>
            <person name="Shea T."/>
            <person name="Shenoy N."/>
            <person name="Sisk P."/>
            <person name="Stolte C."/>
            <person name="Sykes S."/>
            <person name="White J."/>
            <person name="Yandava C."/>
            <person name="Haas B."/>
            <person name="Nusbaum C."/>
            <person name="Birren B."/>
        </authorList>
    </citation>
    <scope>NUCLEOTIDE SEQUENCE</scope>
    <source>
        <strain evidence="12">ATCC 30864</strain>
    </source>
</reference>
<dbReference type="InParanoid" id="A0A0D2VM60"/>
<feature type="region of interest" description="Disordered" evidence="8">
    <location>
        <begin position="160"/>
        <end position="185"/>
    </location>
</feature>
<dbReference type="Pfam" id="PF19055">
    <property type="entry name" value="ABC2_membrane_7"/>
    <property type="match status" value="1"/>
</dbReference>
<dbReference type="GO" id="GO:0005524">
    <property type="term" value="F:ATP binding"/>
    <property type="evidence" value="ECO:0007669"/>
    <property type="project" value="UniProtKB-KW"/>
</dbReference>
<protein>
    <recommendedName>
        <fullName evidence="10">ABC transporter domain-containing protein</fullName>
    </recommendedName>
</protein>
<keyword evidence="5" id="KW-0067">ATP-binding</keyword>
<dbReference type="InterPro" id="IPR003593">
    <property type="entry name" value="AAA+_ATPase"/>
</dbReference>
<dbReference type="PROSITE" id="PS00211">
    <property type="entry name" value="ABC_TRANSPORTER_1"/>
    <property type="match status" value="1"/>
</dbReference>
<dbReference type="SUPFAM" id="SSF52540">
    <property type="entry name" value="P-loop containing nucleoside triphosphate hydrolases"/>
    <property type="match status" value="1"/>
</dbReference>
<evidence type="ECO:0000256" key="9">
    <source>
        <dbReference type="SAM" id="Phobius"/>
    </source>
</evidence>
<dbReference type="CDD" id="cd03213">
    <property type="entry name" value="ABCG_EPDR"/>
    <property type="match status" value="1"/>
</dbReference>
<dbReference type="RefSeq" id="XP_004349127.1">
    <property type="nucleotide sequence ID" value="XM_004349077.2"/>
</dbReference>
<keyword evidence="12" id="KW-1185">Reference proteome</keyword>
<dbReference type="Proteomes" id="UP000008743">
    <property type="component" value="Unassembled WGS sequence"/>
</dbReference>
<dbReference type="InterPro" id="IPR013525">
    <property type="entry name" value="ABC2_TM"/>
</dbReference>
<dbReference type="InterPro" id="IPR050352">
    <property type="entry name" value="ABCG_transporters"/>
</dbReference>
<evidence type="ECO:0000256" key="6">
    <source>
        <dbReference type="ARBA" id="ARBA00022989"/>
    </source>
</evidence>
<dbReference type="PROSITE" id="PS50893">
    <property type="entry name" value="ABC_TRANSPORTER_2"/>
    <property type="match status" value="1"/>
</dbReference>
<evidence type="ECO:0000256" key="1">
    <source>
        <dbReference type="ARBA" id="ARBA00004141"/>
    </source>
</evidence>
<dbReference type="GO" id="GO:0016020">
    <property type="term" value="C:membrane"/>
    <property type="evidence" value="ECO:0007669"/>
    <property type="project" value="UniProtKB-SubCell"/>
</dbReference>
<name>A0A0D2VM60_CAPO3</name>
<feature type="domain" description="ABC transporter" evidence="10">
    <location>
        <begin position="201"/>
        <end position="466"/>
    </location>
</feature>
<evidence type="ECO:0000256" key="2">
    <source>
        <dbReference type="ARBA" id="ARBA00022448"/>
    </source>
</evidence>
<dbReference type="STRING" id="595528.A0A0D2VM60"/>
<dbReference type="Pfam" id="PF00005">
    <property type="entry name" value="ABC_tran"/>
    <property type="match status" value="1"/>
</dbReference>
<keyword evidence="3 9" id="KW-0812">Transmembrane</keyword>
<feature type="compositionally biased region" description="Gly residues" evidence="8">
    <location>
        <begin position="162"/>
        <end position="171"/>
    </location>
</feature>
<keyword evidence="7 9" id="KW-0472">Membrane</keyword>
<feature type="transmembrane region" description="Helical" evidence="9">
    <location>
        <begin position="818"/>
        <end position="840"/>
    </location>
</feature>
<proteinExistence type="predicted"/>
<dbReference type="InterPro" id="IPR027417">
    <property type="entry name" value="P-loop_NTPase"/>
</dbReference>
<dbReference type="GO" id="GO:0140359">
    <property type="term" value="F:ABC-type transporter activity"/>
    <property type="evidence" value="ECO:0007669"/>
    <property type="project" value="InterPro"/>
</dbReference>
<feature type="compositionally biased region" description="Low complexity" evidence="8">
    <location>
        <begin position="29"/>
        <end position="40"/>
    </location>
</feature>
<dbReference type="Pfam" id="PF01061">
    <property type="entry name" value="ABC2_membrane"/>
    <property type="match status" value="1"/>
</dbReference>
<feature type="transmembrane region" description="Helical" evidence="9">
    <location>
        <begin position="642"/>
        <end position="667"/>
    </location>
</feature>
<feature type="transmembrane region" description="Helical" evidence="9">
    <location>
        <begin position="679"/>
        <end position="703"/>
    </location>
</feature>
<dbReference type="InterPro" id="IPR017871">
    <property type="entry name" value="ABC_transporter-like_CS"/>
</dbReference>
<feature type="transmembrane region" description="Helical" evidence="9">
    <location>
        <begin position="572"/>
        <end position="589"/>
    </location>
</feature>
<comment type="subcellular location">
    <subcellularLocation>
        <location evidence="1">Membrane</location>
        <topology evidence="1">Multi-pass membrane protein</topology>
    </subcellularLocation>
</comment>
<dbReference type="PhylomeDB" id="A0A0D2VM60"/>
<accession>A0A0D2VM60</accession>
<dbReference type="GO" id="GO:0016887">
    <property type="term" value="F:ATP hydrolysis activity"/>
    <property type="evidence" value="ECO:0007669"/>
    <property type="project" value="InterPro"/>
</dbReference>
<evidence type="ECO:0000256" key="5">
    <source>
        <dbReference type="ARBA" id="ARBA00022840"/>
    </source>
</evidence>
<evidence type="ECO:0000256" key="3">
    <source>
        <dbReference type="ARBA" id="ARBA00022692"/>
    </source>
</evidence>
<dbReference type="InterPro" id="IPR043926">
    <property type="entry name" value="ABCG_dom"/>
</dbReference>
<dbReference type="AlphaFoldDB" id="A0A0D2VM60"/>
<dbReference type="PANTHER" id="PTHR48041">
    <property type="entry name" value="ABC TRANSPORTER G FAMILY MEMBER 28"/>
    <property type="match status" value="1"/>
</dbReference>
<feature type="transmembrane region" description="Helical" evidence="9">
    <location>
        <begin position="601"/>
        <end position="622"/>
    </location>
</feature>
<dbReference type="OMA" id="HERDTID"/>
<feature type="region of interest" description="Disordered" evidence="8">
    <location>
        <begin position="1"/>
        <end position="129"/>
    </location>
</feature>
<evidence type="ECO:0000256" key="8">
    <source>
        <dbReference type="SAM" id="MobiDB-lite"/>
    </source>
</evidence>
<keyword evidence="2" id="KW-0813">Transport</keyword>
<evidence type="ECO:0000313" key="12">
    <source>
        <dbReference type="Proteomes" id="UP000008743"/>
    </source>
</evidence>
<evidence type="ECO:0000259" key="10">
    <source>
        <dbReference type="PROSITE" id="PS50893"/>
    </source>
</evidence>
<dbReference type="Gene3D" id="3.40.50.300">
    <property type="entry name" value="P-loop containing nucleotide triphosphate hydrolases"/>
    <property type="match status" value="1"/>
</dbReference>
<keyword evidence="4" id="KW-0547">Nucleotide-binding</keyword>
<feature type="transmembrane region" description="Helical" evidence="9">
    <location>
        <begin position="709"/>
        <end position="727"/>
    </location>
</feature>
<feature type="compositionally biased region" description="Basic and acidic residues" evidence="8">
    <location>
        <begin position="54"/>
        <end position="68"/>
    </location>
</feature>
<evidence type="ECO:0000256" key="4">
    <source>
        <dbReference type="ARBA" id="ARBA00022741"/>
    </source>
</evidence>